<keyword evidence="1" id="KW-0863">Zinc-finger</keyword>
<evidence type="ECO:0000313" key="5">
    <source>
        <dbReference type="EMBL" id="OIW27960.1"/>
    </source>
</evidence>
<feature type="coiled-coil region" evidence="2">
    <location>
        <begin position="60"/>
        <end position="94"/>
    </location>
</feature>
<proteinExistence type="predicted"/>
<evidence type="ECO:0000259" key="4">
    <source>
        <dbReference type="PROSITE" id="PS50103"/>
    </source>
</evidence>
<feature type="compositionally biased region" description="Low complexity" evidence="3">
    <location>
        <begin position="361"/>
        <end position="375"/>
    </location>
</feature>
<dbReference type="Proteomes" id="UP000182658">
    <property type="component" value="Unassembled WGS sequence"/>
</dbReference>
<keyword evidence="2" id="KW-0175">Coiled coil</keyword>
<keyword evidence="1" id="KW-0479">Metal-binding</keyword>
<dbReference type="Pfam" id="PF25542">
    <property type="entry name" value="zf-CCCH_12"/>
    <property type="match status" value="1"/>
</dbReference>
<evidence type="ECO:0000256" key="3">
    <source>
        <dbReference type="SAM" id="MobiDB-lite"/>
    </source>
</evidence>
<dbReference type="PANTHER" id="PTHR37543">
    <property type="entry name" value="CCCH ZINC FINGER DNA BINDING PROTEIN (AFU_ORTHOLOGUE AFUA_5G12760)"/>
    <property type="match status" value="1"/>
</dbReference>
<evidence type="ECO:0000256" key="2">
    <source>
        <dbReference type="SAM" id="Coils"/>
    </source>
</evidence>
<feature type="zinc finger region" description="C3H1-type" evidence="1">
    <location>
        <begin position="406"/>
        <end position="434"/>
    </location>
</feature>
<dbReference type="PANTHER" id="PTHR37543:SF1">
    <property type="entry name" value="CCCH ZINC FINGER DNA BINDING PROTEIN (AFU_ORTHOLOGUE AFUA_5G12760)"/>
    <property type="match status" value="1"/>
</dbReference>
<dbReference type="OrthoDB" id="3512845at2759"/>
<dbReference type="PROSITE" id="PS50103">
    <property type="entry name" value="ZF_C3H1"/>
    <property type="match status" value="1"/>
</dbReference>
<organism evidence="5 6">
    <name type="scientific">Coniochaeta ligniaria NRRL 30616</name>
    <dbReference type="NCBI Taxonomy" id="1408157"/>
    <lineage>
        <taxon>Eukaryota</taxon>
        <taxon>Fungi</taxon>
        <taxon>Dikarya</taxon>
        <taxon>Ascomycota</taxon>
        <taxon>Pezizomycotina</taxon>
        <taxon>Sordariomycetes</taxon>
        <taxon>Sordariomycetidae</taxon>
        <taxon>Coniochaetales</taxon>
        <taxon>Coniochaetaceae</taxon>
        <taxon>Coniochaeta</taxon>
    </lineage>
</organism>
<name>A0A1J7JE31_9PEZI</name>
<keyword evidence="1" id="KW-0862">Zinc</keyword>
<sequence length="505" mass="55780">MSMNEGMMDFIERYQALRAHREATDQLLTDLLLYSQHIEATVKLESDELARQLHTTQLDLADSTKSRRELQLELQQLKESVANILENNQHLQVRPHIAAKRFNERDIETVLQSHNPYVIVLIDGDGLLFKEHFVRRGLEGGQKAAQALKTAILKQCHGLATEIEVIAKVCLNLTGLAQAMRRDGSLDRENDLKDFSLGFTQGVASFDFVDIGSGRAATKIKEATTWHLKNYNCKHVILGVSHDASYTPFVSGLMQDNTTRQRITVLEGVPTVRELAATGVNVLNLNDALFRSEKLVDKSSSRSTPVMLEPLPPPVNSPRPAPAVAAPRPASTPAVAPPSYARAIKSASPPPQMTLPIPLHPKAASAPRQAAQASKPQPPPWNPGLRGLDPPIKVSQAALDNIKKRKDSNKLCNNHYLRGPCSKGDECCFEHKYKPSPDEIVAIAFLARLNPCTSGQDCEVENCIYGHHCPTVRDGHCTHPYCKFGVKDHPPGTVMRKSSKGYDDY</sequence>
<gene>
    <name evidence="5" type="ORF">CONLIGDRAFT_682967</name>
</gene>
<dbReference type="AlphaFoldDB" id="A0A1J7JE31"/>
<dbReference type="InterPro" id="IPR057654">
    <property type="entry name" value="Znf-CCCH_tandem"/>
</dbReference>
<feature type="domain" description="C3H1-type" evidence="4">
    <location>
        <begin position="406"/>
        <end position="434"/>
    </location>
</feature>
<feature type="region of interest" description="Disordered" evidence="3">
    <location>
        <begin position="295"/>
        <end position="390"/>
    </location>
</feature>
<dbReference type="EMBL" id="KV875099">
    <property type="protein sequence ID" value="OIW27960.1"/>
    <property type="molecule type" value="Genomic_DNA"/>
</dbReference>
<evidence type="ECO:0000313" key="6">
    <source>
        <dbReference type="Proteomes" id="UP000182658"/>
    </source>
</evidence>
<reference evidence="5 6" key="1">
    <citation type="submission" date="2016-10" db="EMBL/GenBank/DDBJ databases">
        <title>Draft genome sequence of Coniochaeta ligniaria NRRL30616, a lignocellulolytic fungus for bioabatement of inhibitors in plant biomass hydrolysates.</title>
        <authorList>
            <consortium name="DOE Joint Genome Institute"/>
            <person name="Jimenez D.J."/>
            <person name="Hector R.E."/>
            <person name="Riley R."/>
            <person name="Sun H."/>
            <person name="Grigoriev I.V."/>
            <person name="Van Elsas J.D."/>
            <person name="Nichols N.N."/>
        </authorList>
    </citation>
    <scope>NUCLEOTIDE SEQUENCE [LARGE SCALE GENOMIC DNA]</scope>
    <source>
        <strain evidence="5 6">NRRL 30616</strain>
    </source>
</reference>
<feature type="compositionally biased region" description="Low complexity" evidence="3">
    <location>
        <begin position="322"/>
        <end position="341"/>
    </location>
</feature>
<keyword evidence="6" id="KW-1185">Reference proteome</keyword>
<evidence type="ECO:0000256" key="1">
    <source>
        <dbReference type="PROSITE-ProRule" id="PRU00723"/>
    </source>
</evidence>
<dbReference type="InParanoid" id="A0A1J7JE31"/>
<accession>A0A1J7JE31</accession>
<dbReference type="Pfam" id="PF25540">
    <property type="entry name" value="DUF7923"/>
    <property type="match status" value="1"/>
</dbReference>
<dbReference type="STRING" id="1408157.A0A1J7JE31"/>
<protein>
    <recommendedName>
        <fullName evidence="4">C3H1-type domain-containing protein</fullName>
    </recommendedName>
</protein>
<dbReference type="GO" id="GO:0008270">
    <property type="term" value="F:zinc ion binding"/>
    <property type="evidence" value="ECO:0007669"/>
    <property type="project" value="UniProtKB-KW"/>
</dbReference>
<dbReference type="InterPro" id="IPR057683">
    <property type="entry name" value="DUF7923"/>
</dbReference>
<dbReference type="Pfam" id="PF25543">
    <property type="entry name" value="zf-CCCH_tandem"/>
    <property type="match status" value="1"/>
</dbReference>
<feature type="compositionally biased region" description="Pro residues" evidence="3">
    <location>
        <begin position="310"/>
        <end position="321"/>
    </location>
</feature>
<dbReference type="InterPro" id="IPR000571">
    <property type="entry name" value="Znf_CCCH"/>
</dbReference>